<name>A0A1N7PZU4_9BACT</name>
<dbReference type="Proteomes" id="UP000186917">
    <property type="component" value="Unassembled WGS sequence"/>
</dbReference>
<organism evidence="1 2">
    <name type="scientific">Filimonas lacunae</name>
    <dbReference type="NCBI Taxonomy" id="477680"/>
    <lineage>
        <taxon>Bacteria</taxon>
        <taxon>Pseudomonadati</taxon>
        <taxon>Bacteroidota</taxon>
        <taxon>Chitinophagia</taxon>
        <taxon>Chitinophagales</taxon>
        <taxon>Chitinophagaceae</taxon>
        <taxon>Filimonas</taxon>
    </lineage>
</organism>
<dbReference type="RefSeq" id="WP_076379552.1">
    <property type="nucleotide sequence ID" value="NZ_AP017422.1"/>
</dbReference>
<evidence type="ECO:0000313" key="2">
    <source>
        <dbReference type="Proteomes" id="UP000186917"/>
    </source>
</evidence>
<dbReference type="EMBL" id="FTOR01000004">
    <property type="protein sequence ID" value="SIT15959.1"/>
    <property type="molecule type" value="Genomic_DNA"/>
</dbReference>
<accession>A0A1N7PZU4</accession>
<protein>
    <submittedName>
        <fullName evidence="1">Uncharacterized protein</fullName>
    </submittedName>
</protein>
<reference evidence="2" key="1">
    <citation type="submission" date="2017-01" db="EMBL/GenBank/DDBJ databases">
        <authorList>
            <person name="Varghese N."/>
            <person name="Submissions S."/>
        </authorList>
    </citation>
    <scope>NUCLEOTIDE SEQUENCE [LARGE SCALE GENOMIC DNA]</scope>
    <source>
        <strain evidence="2">DSM 21054</strain>
    </source>
</reference>
<dbReference type="AlphaFoldDB" id="A0A1N7PZU4"/>
<proteinExistence type="predicted"/>
<sequence>MRLSDFIMLNEAEKKIAVLKEGILIAKRSEISYMVFLFQLDRYYVEAYCNPENKAIEEYVAFGNTTWLTPYLESIHIDHLLE</sequence>
<gene>
    <name evidence="1" type="ORF">SAMN05421788_104208</name>
</gene>
<evidence type="ECO:0000313" key="1">
    <source>
        <dbReference type="EMBL" id="SIT15959.1"/>
    </source>
</evidence>
<keyword evidence="2" id="KW-1185">Reference proteome</keyword>
<dbReference type="OrthoDB" id="678885at2"/>